<dbReference type="Gene3D" id="3.30.160.60">
    <property type="entry name" value="Classic Zinc Finger"/>
    <property type="match status" value="2"/>
</dbReference>
<dbReference type="Pfam" id="PF00096">
    <property type="entry name" value="zf-C2H2"/>
    <property type="match status" value="1"/>
</dbReference>
<evidence type="ECO:0000256" key="1">
    <source>
        <dbReference type="ARBA" id="ARBA00022723"/>
    </source>
</evidence>
<keyword evidence="8" id="KW-1185">Reference proteome</keyword>
<proteinExistence type="predicted"/>
<evidence type="ECO:0000256" key="4">
    <source>
        <dbReference type="ARBA" id="ARBA00022833"/>
    </source>
</evidence>
<evidence type="ECO:0000259" key="6">
    <source>
        <dbReference type="PROSITE" id="PS50157"/>
    </source>
</evidence>
<comment type="caution">
    <text evidence="7">The sequence shown here is derived from an EMBL/GenBank/DDBJ whole genome shotgun (WGS) entry which is preliminary data.</text>
</comment>
<dbReference type="PANTHER" id="PTHR24379">
    <property type="entry name" value="KRAB AND ZINC FINGER DOMAIN-CONTAINING"/>
    <property type="match status" value="1"/>
</dbReference>
<keyword evidence="3 5" id="KW-0863">Zinc-finger</keyword>
<protein>
    <recommendedName>
        <fullName evidence="6">C2H2-type domain-containing protein</fullName>
    </recommendedName>
</protein>
<dbReference type="PROSITE" id="PS50157">
    <property type="entry name" value="ZINC_FINGER_C2H2_2"/>
    <property type="match status" value="2"/>
</dbReference>
<evidence type="ECO:0000256" key="3">
    <source>
        <dbReference type="ARBA" id="ARBA00022771"/>
    </source>
</evidence>
<evidence type="ECO:0000256" key="5">
    <source>
        <dbReference type="PROSITE-ProRule" id="PRU00042"/>
    </source>
</evidence>
<dbReference type="SUPFAM" id="SSF57667">
    <property type="entry name" value="beta-beta-alpha zinc fingers"/>
    <property type="match status" value="1"/>
</dbReference>
<accession>A0ABR1JZ79</accession>
<evidence type="ECO:0000313" key="8">
    <source>
        <dbReference type="Proteomes" id="UP001498398"/>
    </source>
</evidence>
<dbReference type="Proteomes" id="UP001498398">
    <property type="component" value="Unassembled WGS sequence"/>
</dbReference>
<feature type="domain" description="C2H2-type" evidence="6">
    <location>
        <begin position="176"/>
        <end position="205"/>
    </location>
</feature>
<feature type="domain" description="C2H2-type" evidence="6">
    <location>
        <begin position="205"/>
        <end position="230"/>
    </location>
</feature>
<name>A0ABR1JZ79_9AGAR</name>
<sequence length="256" mass="29099">MPDCVQCDQYFNSDAALRVHCETSPVTHLTFCIVCKHELKDAFTLQKHLNYSKAHRYDSDGYEPSESEDDQSYCTLCHRAFVDDRALHQHLQAKHDHLTHNCILCKRRFRFPSSIAQHIESGGCKKEINHHHVTAAVHAMNISPTISIPRRIEGPPLVAAVMIYSATDLAFNGIAYECYLCHREFGTLHGLNCHLRSPIHDADEFVCPNVVCGKTFKVISSLIQHIESESCGLAKFKTVEKYANRLSARFSRLLEF</sequence>
<keyword evidence="1" id="KW-0479">Metal-binding</keyword>
<dbReference type="InterPro" id="IPR013087">
    <property type="entry name" value="Znf_C2H2_type"/>
</dbReference>
<gene>
    <name evidence="7" type="ORF">VKT23_003094</name>
</gene>
<keyword evidence="2" id="KW-0677">Repeat</keyword>
<dbReference type="InterPro" id="IPR036236">
    <property type="entry name" value="Znf_C2H2_sf"/>
</dbReference>
<organism evidence="7 8">
    <name type="scientific">Marasmiellus scandens</name>
    <dbReference type="NCBI Taxonomy" id="2682957"/>
    <lineage>
        <taxon>Eukaryota</taxon>
        <taxon>Fungi</taxon>
        <taxon>Dikarya</taxon>
        <taxon>Basidiomycota</taxon>
        <taxon>Agaricomycotina</taxon>
        <taxon>Agaricomycetes</taxon>
        <taxon>Agaricomycetidae</taxon>
        <taxon>Agaricales</taxon>
        <taxon>Marasmiineae</taxon>
        <taxon>Omphalotaceae</taxon>
        <taxon>Marasmiellus</taxon>
    </lineage>
</organism>
<dbReference type="PROSITE" id="PS00028">
    <property type="entry name" value="ZINC_FINGER_C2H2_1"/>
    <property type="match status" value="2"/>
</dbReference>
<dbReference type="SMART" id="SM00355">
    <property type="entry name" value="ZnF_C2H2"/>
    <property type="match status" value="6"/>
</dbReference>
<reference evidence="7 8" key="1">
    <citation type="submission" date="2024-01" db="EMBL/GenBank/DDBJ databases">
        <title>A draft genome for the cacao thread blight pathogen Marasmiellus scandens.</title>
        <authorList>
            <person name="Baruah I.K."/>
            <person name="Leung J."/>
            <person name="Bukari Y."/>
            <person name="Amoako-Attah I."/>
            <person name="Meinhardt L.W."/>
            <person name="Bailey B.A."/>
            <person name="Cohen S.P."/>
        </authorList>
    </citation>
    <scope>NUCLEOTIDE SEQUENCE [LARGE SCALE GENOMIC DNA]</scope>
    <source>
        <strain evidence="7 8">GH-19</strain>
    </source>
</reference>
<evidence type="ECO:0000313" key="7">
    <source>
        <dbReference type="EMBL" id="KAK7468590.1"/>
    </source>
</evidence>
<keyword evidence="4" id="KW-0862">Zinc</keyword>
<dbReference type="PANTHER" id="PTHR24379:SF121">
    <property type="entry name" value="C2H2-TYPE DOMAIN-CONTAINING PROTEIN"/>
    <property type="match status" value="1"/>
</dbReference>
<evidence type="ECO:0000256" key="2">
    <source>
        <dbReference type="ARBA" id="ARBA00022737"/>
    </source>
</evidence>
<dbReference type="EMBL" id="JBANRG010000003">
    <property type="protein sequence ID" value="KAK7468590.1"/>
    <property type="molecule type" value="Genomic_DNA"/>
</dbReference>